<accession>A0AAP8SN07</accession>
<sequence>MSEVKEFANKEVPLSFSFGLREGEDTIDYAVDHSVLDRDSKSAMKLTVVLDEPHYKFAYSVSGPNVWQFNLNLDLDIASIVLIESSAKWEQASATVYQSKCKQIAVHPELWRK</sequence>
<dbReference type="Proteomes" id="UP000235162">
    <property type="component" value="Unassembled WGS sequence"/>
</dbReference>
<keyword evidence="2" id="KW-1185">Reference proteome</keyword>
<evidence type="ECO:0000313" key="2">
    <source>
        <dbReference type="Proteomes" id="UP000235162"/>
    </source>
</evidence>
<proteinExistence type="predicted"/>
<protein>
    <submittedName>
        <fullName evidence="1">Uncharacterized protein</fullName>
    </submittedName>
</protein>
<dbReference type="AlphaFoldDB" id="A0AAP8SN07"/>
<reference evidence="1 2" key="1">
    <citation type="submission" date="2018-01" db="EMBL/GenBank/DDBJ databases">
        <title>The draft genome sequence of Halioglobus japonicus S1-36.</title>
        <authorList>
            <person name="Du Z.-J."/>
            <person name="Shi M.-J."/>
        </authorList>
    </citation>
    <scope>NUCLEOTIDE SEQUENCE [LARGE SCALE GENOMIC DNA]</scope>
    <source>
        <strain evidence="1 2">S1-36</strain>
    </source>
</reference>
<evidence type="ECO:0000313" key="1">
    <source>
        <dbReference type="EMBL" id="PLW86145.1"/>
    </source>
</evidence>
<gene>
    <name evidence="1" type="ORF">C0029_06790</name>
</gene>
<organism evidence="1 2">
    <name type="scientific">Halioglobus japonicus</name>
    <dbReference type="NCBI Taxonomy" id="930805"/>
    <lineage>
        <taxon>Bacteria</taxon>
        <taxon>Pseudomonadati</taxon>
        <taxon>Pseudomonadota</taxon>
        <taxon>Gammaproteobacteria</taxon>
        <taxon>Cellvibrionales</taxon>
        <taxon>Halieaceae</taxon>
        <taxon>Halioglobus</taxon>
    </lineage>
</organism>
<name>A0AAP8SN07_9GAMM</name>
<dbReference type="EMBL" id="PKUR01000002">
    <property type="protein sequence ID" value="PLW86145.1"/>
    <property type="molecule type" value="Genomic_DNA"/>
</dbReference>
<comment type="caution">
    <text evidence="1">The sequence shown here is derived from an EMBL/GenBank/DDBJ whole genome shotgun (WGS) entry which is preliminary data.</text>
</comment>